<accession>A0A4Q1JLC1</accession>
<comment type="caution">
    <text evidence="1">The sequence shown here is derived from an EMBL/GenBank/DDBJ whole genome shotgun (WGS) entry which is preliminary data.</text>
</comment>
<name>A0A4Q1JLC1_9BACT</name>
<dbReference type="InterPro" id="IPR027417">
    <property type="entry name" value="P-loop_NTPase"/>
</dbReference>
<keyword evidence="2" id="KW-1185">Reference proteome</keyword>
<proteinExistence type="predicted"/>
<organism evidence="1 2">
    <name type="scientific">Ancylomarina salipaludis</name>
    <dbReference type="NCBI Taxonomy" id="2501299"/>
    <lineage>
        <taxon>Bacteria</taxon>
        <taxon>Pseudomonadati</taxon>
        <taxon>Bacteroidota</taxon>
        <taxon>Bacteroidia</taxon>
        <taxon>Marinilabiliales</taxon>
        <taxon>Marinifilaceae</taxon>
        <taxon>Ancylomarina</taxon>
    </lineage>
</organism>
<dbReference type="EMBL" id="SAXA01000009">
    <property type="protein sequence ID" value="RXQ92946.1"/>
    <property type="molecule type" value="Genomic_DNA"/>
</dbReference>
<dbReference type="Pfam" id="PF13177">
    <property type="entry name" value="DNA_pol3_delta2"/>
    <property type="match status" value="1"/>
</dbReference>
<dbReference type="GO" id="GO:0006261">
    <property type="term" value="P:DNA-templated DNA replication"/>
    <property type="evidence" value="ECO:0007669"/>
    <property type="project" value="TreeGrafter"/>
</dbReference>
<dbReference type="AlphaFoldDB" id="A0A4Q1JLC1"/>
<protein>
    <submittedName>
        <fullName evidence="1">DNA polymerase III subunit delta</fullName>
    </submittedName>
</protein>
<dbReference type="InterPro" id="IPR050238">
    <property type="entry name" value="DNA_Rep/Repair_Clamp_Loader"/>
</dbReference>
<dbReference type="SUPFAM" id="SSF52540">
    <property type="entry name" value="P-loop containing nucleoside triphosphate hydrolases"/>
    <property type="match status" value="1"/>
</dbReference>
<dbReference type="Gene3D" id="3.40.50.300">
    <property type="entry name" value="P-loop containing nucleotide triphosphate hydrolases"/>
    <property type="match status" value="1"/>
</dbReference>
<gene>
    <name evidence="1" type="ORF">EO244_10740</name>
</gene>
<evidence type="ECO:0000313" key="2">
    <source>
        <dbReference type="Proteomes" id="UP000289703"/>
    </source>
</evidence>
<dbReference type="RefSeq" id="WP_129254677.1">
    <property type="nucleotide sequence ID" value="NZ_SAXA01000009.1"/>
</dbReference>
<dbReference type="Proteomes" id="UP000289703">
    <property type="component" value="Unassembled WGS sequence"/>
</dbReference>
<evidence type="ECO:0000313" key="1">
    <source>
        <dbReference type="EMBL" id="RXQ92946.1"/>
    </source>
</evidence>
<dbReference type="OrthoDB" id="9811073at2"/>
<sequence length="374" mass="43320">MQFKDIIGQEATKSRFIQTVTDNRVSHAQLIVGENGVGKLALAIAFAQYVSCQNKQANDSCGQCPSCKKYQKLVHPDLHFVFPVVKAKAASNPVSDTYIENWRKQVLSDPYFDLNDWYTSLGVENAQGMIYSNESNEILKKLSLKTYESDYKIMIIWLPEKMHASCANKLLKLIEEPPSKTLFFLVSEDPNRILQTIRSRAQMTKIPRIDKEALCSALKSEYNLSDTELNNLVRLSEGSYRKARILIKNSDENAFNFDRFVSIMRICYARNVLELMTWAEEISAIGRERQKSFLQYCLRMIRENFILNLKQEEMVFLNGEEMNFSQRFSPFINEDNVWPIADELTKAYNDIERNGNAKIIFLDLSLRWVKLLRP</sequence>
<dbReference type="PANTHER" id="PTHR11669">
    <property type="entry name" value="REPLICATION FACTOR C / DNA POLYMERASE III GAMMA-TAU SUBUNIT"/>
    <property type="match status" value="1"/>
</dbReference>
<reference evidence="1 2" key="1">
    <citation type="submission" date="2019-01" db="EMBL/GenBank/DDBJ databases">
        <title>Ancylomarina salipaludis sp. nov., isolated from a salt marsh.</title>
        <authorList>
            <person name="Yoon J.-H."/>
        </authorList>
    </citation>
    <scope>NUCLEOTIDE SEQUENCE [LARGE SCALE GENOMIC DNA]</scope>
    <source>
        <strain evidence="1 2">SHSM-M15</strain>
    </source>
</reference>
<dbReference type="PANTHER" id="PTHR11669:SF8">
    <property type="entry name" value="DNA POLYMERASE III SUBUNIT DELTA"/>
    <property type="match status" value="1"/>
</dbReference>